<comment type="subcellular location">
    <subcellularLocation>
        <location evidence="1">Membrane</location>
        <topology evidence="1">Multi-pass membrane protein</topology>
    </subcellularLocation>
</comment>
<evidence type="ECO:0000256" key="7">
    <source>
        <dbReference type="SAM" id="Phobius"/>
    </source>
</evidence>
<keyword evidence="5 7" id="KW-0472">Membrane</keyword>
<dbReference type="InterPro" id="IPR003392">
    <property type="entry name" value="PTHD_SSD"/>
</dbReference>
<keyword evidence="3 7" id="KW-0812">Transmembrane</keyword>
<evidence type="ECO:0000256" key="3">
    <source>
        <dbReference type="ARBA" id="ARBA00022692"/>
    </source>
</evidence>
<dbReference type="Gene3D" id="1.20.1640.10">
    <property type="entry name" value="Multidrug efflux transporter AcrB transmembrane domain"/>
    <property type="match status" value="2"/>
</dbReference>
<dbReference type="GO" id="GO:0005886">
    <property type="term" value="C:plasma membrane"/>
    <property type="evidence" value="ECO:0007669"/>
    <property type="project" value="TreeGrafter"/>
</dbReference>
<feature type="transmembrane region" description="Helical" evidence="7">
    <location>
        <begin position="388"/>
        <end position="415"/>
    </location>
</feature>
<accession>A0A498S4V8</accession>
<dbReference type="SUPFAM" id="SSF82866">
    <property type="entry name" value="Multidrug efflux transporter AcrB transmembrane domain"/>
    <property type="match status" value="2"/>
</dbReference>
<evidence type="ECO:0000313" key="9">
    <source>
        <dbReference type="EMBL" id="VBB25687.1"/>
    </source>
</evidence>
<keyword evidence="6" id="KW-0325">Glycoprotein</keyword>
<dbReference type="PANTHER" id="PTHR10796">
    <property type="entry name" value="PATCHED-RELATED"/>
    <property type="match status" value="1"/>
</dbReference>
<feature type="domain" description="SSD" evidence="8">
    <location>
        <begin position="281"/>
        <end position="450"/>
    </location>
</feature>
<organism evidence="9 10">
    <name type="scientific">Acanthocheilonema viteae</name>
    <name type="common">Filarial nematode worm</name>
    <name type="synonym">Dipetalonema viteae</name>
    <dbReference type="NCBI Taxonomy" id="6277"/>
    <lineage>
        <taxon>Eukaryota</taxon>
        <taxon>Metazoa</taxon>
        <taxon>Ecdysozoa</taxon>
        <taxon>Nematoda</taxon>
        <taxon>Chromadorea</taxon>
        <taxon>Rhabditida</taxon>
        <taxon>Spirurina</taxon>
        <taxon>Spiruromorpha</taxon>
        <taxon>Filarioidea</taxon>
        <taxon>Onchocercidae</taxon>
        <taxon>Acanthocheilonema</taxon>
    </lineage>
</organism>
<proteinExistence type="inferred from homology"/>
<protein>
    <recommendedName>
        <fullName evidence="8">SSD domain-containing protein</fullName>
    </recommendedName>
</protein>
<evidence type="ECO:0000256" key="5">
    <source>
        <dbReference type="ARBA" id="ARBA00023136"/>
    </source>
</evidence>
<sequence length="901" mass="101695">MCDDSSSTSHRPTKFIHFLNCFLKRTAYIAADYSRTVITLVVLVTILASLKLLFVKPKDNLQSGYTPSNARAFSELEVFRKFNDGKDPVVVIIIVMAKDGGSVARLPHLNEILNVIDYVGTHFPVKNYTYYRMCRNFCDINEPVRQFRNGLLLNTAKHLDKNTSGSDTNNSSGSDLIELSFPIMQLFGRDLDLSPYFFGVEYTAGGVNRISGTNIKYVKLVALHFRTQQPKEWTSDDTFHWERLVGQYFRNEYNNSLIRPIAFSLAHTQDEIVRAGLALLPYILIGFIMMCIFAIGTVSISSTYTRQFSKIKIIYAVIGCITPLMATSAALGLLILLGLRPGSILCITPFLILAIGVDDAFLMISAWNRTDIEMRNEIATHKTIRERIAVVLTDIGPSITITSLTNMLAFGIGVFTTPAPEIRLLCIANAAAIFLDYVYTITLYAAVMCIGGEIEMQQERTYANSIVLERKSEEPSMVTTFLNNYCEYLSSGFTTILIFILLTIYFTASIKYALRAKGCLTPGKLFLADSPMIEVNELHSKLIMPSYTFITVFILEPGDLRNLSRRERIKEMVSQFEAIPGCKGSRFTHFWLRDYETYLESKNEEIDGSEFDDYTSDDLFKFLEWPEYEAFGGFMKFDSQTNRLTAFYVTVTYHGKNQSDWIQRLNMLKAWRTIDLEASIYEEEALFTDQIDSLVGTTLQTSLVILACMAVVCYIFMPDLLTVMIGILSTASICIGVFGILTFWNVDVDPVSMATIIMSIGLSVDFPAHITFHYHRTRLNPNVTSVQERLKHTFNVVGFPLLQCSFSTLFFVLILLLVPSYMSEVFTKAVVIVISLGMLHALIIVPAVLCAFSNIYQCFLFIKHYKLTSFTSRVTTKTTDSFIAVQQSGFTFHSTTKPSEQ</sequence>
<feature type="transmembrane region" description="Helical" evidence="7">
    <location>
        <begin position="723"/>
        <end position="744"/>
    </location>
</feature>
<dbReference type="PRINTS" id="PR00702">
    <property type="entry name" value="ACRIFLAVINRP"/>
</dbReference>
<name>A0A498S4V8_ACAVI</name>
<dbReference type="InterPro" id="IPR000731">
    <property type="entry name" value="SSD"/>
</dbReference>
<feature type="transmembrane region" description="Helical" evidence="7">
    <location>
        <begin position="794"/>
        <end position="818"/>
    </location>
</feature>
<dbReference type="EMBL" id="UPTC01000032">
    <property type="protein sequence ID" value="VBB25687.1"/>
    <property type="molecule type" value="Genomic_DNA"/>
</dbReference>
<evidence type="ECO:0000313" key="10">
    <source>
        <dbReference type="Proteomes" id="UP000276991"/>
    </source>
</evidence>
<dbReference type="Pfam" id="PF02460">
    <property type="entry name" value="Patched"/>
    <property type="match status" value="1"/>
</dbReference>
<dbReference type="GO" id="GO:0022857">
    <property type="term" value="F:transmembrane transporter activity"/>
    <property type="evidence" value="ECO:0007669"/>
    <property type="project" value="InterPro"/>
</dbReference>
<keyword evidence="4 7" id="KW-1133">Transmembrane helix</keyword>
<feature type="transmembrane region" description="Helical" evidence="7">
    <location>
        <begin position="488"/>
        <end position="508"/>
    </location>
</feature>
<comment type="similarity">
    <text evidence="2">Belongs to the patched family.</text>
</comment>
<dbReference type="InterPro" id="IPR051697">
    <property type="entry name" value="Patched_domain-protein"/>
</dbReference>
<feature type="transmembrane region" description="Helical" evidence="7">
    <location>
        <begin position="33"/>
        <end position="54"/>
    </location>
</feature>
<dbReference type="OrthoDB" id="6510177at2759"/>
<feature type="transmembrane region" description="Helical" evidence="7">
    <location>
        <begin position="279"/>
        <end position="301"/>
    </location>
</feature>
<evidence type="ECO:0000259" key="8">
    <source>
        <dbReference type="PROSITE" id="PS50156"/>
    </source>
</evidence>
<dbReference type="Proteomes" id="UP000276991">
    <property type="component" value="Unassembled WGS sequence"/>
</dbReference>
<feature type="transmembrane region" description="Helical" evidence="7">
    <location>
        <begin position="830"/>
        <end position="856"/>
    </location>
</feature>
<dbReference type="PANTHER" id="PTHR10796:SF95">
    <property type="entry name" value="SSD DOMAIN-CONTAINING PROTEIN"/>
    <property type="match status" value="1"/>
</dbReference>
<dbReference type="GO" id="GO:0030659">
    <property type="term" value="C:cytoplasmic vesicle membrane"/>
    <property type="evidence" value="ECO:0007669"/>
    <property type="project" value="TreeGrafter"/>
</dbReference>
<dbReference type="AlphaFoldDB" id="A0A498S4V8"/>
<evidence type="ECO:0000256" key="2">
    <source>
        <dbReference type="ARBA" id="ARBA00005585"/>
    </source>
</evidence>
<dbReference type="GO" id="GO:0018996">
    <property type="term" value="P:molting cycle, collagen and cuticulin-based cuticle"/>
    <property type="evidence" value="ECO:0007669"/>
    <property type="project" value="TreeGrafter"/>
</dbReference>
<evidence type="ECO:0000256" key="6">
    <source>
        <dbReference type="ARBA" id="ARBA00023180"/>
    </source>
</evidence>
<dbReference type="InterPro" id="IPR001036">
    <property type="entry name" value="Acrflvin-R"/>
</dbReference>
<reference evidence="9 10" key="1">
    <citation type="submission" date="2018-08" db="EMBL/GenBank/DDBJ databases">
        <authorList>
            <person name="Laetsch R D."/>
            <person name="Stevens L."/>
            <person name="Kumar S."/>
            <person name="Blaxter L. M."/>
        </authorList>
    </citation>
    <scope>NUCLEOTIDE SEQUENCE [LARGE SCALE GENOMIC DNA]</scope>
</reference>
<feature type="transmembrane region" description="Helical" evidence="7">
    <location>
        <begin position="751"/>
        <end position="774"/>
    </location>
</feature>
<dbReference type="GO" id="GO:0006897">
    <property type="term" value="P:endocytosis"/>
    <property type="evidence" value="ECO:0007669"/>
    <property type="project" value="TreeGrafter"/>
</dbReference>
<evidence type="ECO:0000256" key="4">
    <source>
        <dbReference type="ARBA" id="ARBA00022989"/>
    </source>
</evidence>
<feature type="transmembrane region" description="Helical" evidence="7">
    <location>
        <begin position="342"/>
        <end position="367"/>
    </location>
</feature>
<dbReference type="PROSITE" id="PS50156">
    <property type="entry name" value="SSD"/>
    <property type="match status" value="1"/>
</dbReference>
<gene>
    <name evidence="9" type="ORF">NAV_LOCUS517</name>
</gene>
<feature type="transmembrane region" description="Helical" evidence="7">
    <location>
        <begin position="313"/>
        <end position="336"/>
    </location>
</feature>
<evidence type="ECO:0000256" key="1">
    <source>
        <dbReference type="ARBA" id="ARBA00004141"/>
    </source>
</evidence>
<keyword evidence="10" id="KW-1185">Reference proteome</keyword>
<feature type="transmembrane region" description="Helical" evidence="7">
    <location>
        <begin position="694"/>
        <end position="717"/>
    </location>
</feature>